<organism evidence="1 2">
    <name type="scientific">Rhizobium binae</name>
    <dbReference type="NCBI Taxonomy" id="1138190"/>
    <lineage>
        <taxon>Bacteria</taxon>
        <taxon>Pseudomonadati</taxon>
        <taxon>Pseudomonadota</taxon>
        <taxon>Alphaproteobacteria</taxon>
        <taxon>Hyphomicrobiales</taxon>
        <taxon>Rhizobiaceae</taxon>
        <taxon>Rhizobium/Agrobacterium group</taxon>
        <taxon>Rhizobium</taxon>
    </lineage>
</organism>
<dbReference type="Pfam" id="PF07345">
    <property type="entry name" value="ATPaseInh_sub_z"/>
    <property type="match status" value="1"/>
</dbReference>
<accession>A0ABV2MHB3</accession>
<dbReference type="EMBL" id="JBEPMY010000008">
    <property type="protein sequence ID" value="MET3755857.1"/>
    <property type="molecule type" value="Genomic_DNA"/>
</dbReference>
<keyword evidence="2" id="KW-1185">Reference proteome</keyword>
<comment type="caution">
    <text evidence="1">The sequence shown here is derived from an EMBL/GenBank/DDBJ whole genome shotgun (WGS) entry which is preliminary data.</text>
</comment>
<reference evidence="1 2" key="1">
    <citation type="submission" date="2024-06" db="EMBL/GenBank/DDBJ databases">
        <title>Genomic Encyclopedia of Type Strains, Phase IV (KMG-IV): sequencing the most valuable type-strain genomes for metagenomic binning, comparative biology and taxonomic classification.</title>
        <authorList>
            <person name="Goeker M."/>
        </authorList>
    </citation>
    <scope>NUCLEOTIDE SEQUENCE [LARGE SCALE GENOMIC DNA]</scope>
    <source>
        <strain evidence="1 2">DSM 29288</strain>
    </source>
</reference>
<dbReference type="InterPro" id="IPR038293">
    <property type="entry name" value="ATPase_inh_sub_z_sf"/>
</dbReference>
<evidence type="ECO:0000313" key="1">
    <source>
        <dbReference type="EMBL" id="MET3755857.1"/>
    </source>
</evidence>
<dbReference type="Gene3D" id="1.10.790.20">
    <property type="entry name" value="Domain of unknown function DUF1476"/>
    <property type="match status" value="1"/>
</dbReference>
<dbReference type="PIRSF" id="PIRSF031780">
    <property type="entry name" value="UCP031780"/>
    <property type="match status" value="1"/>
</dbReference>
<evidence type="ECO:0000313" key="2">
    <source>
        <dbReference type="Proteomes" id="UP001549077"/>
    </source>
</evidence>
<protein>
    <recommendedName>
        <fullName evidence="3">DUF1476 domain-containing protein</fullName>
    </recommendedName>
</protein>
<dbReference type="InterPro" id="IPR009945">
    <property type="entry name" value="ATPase_inh_sub_z"/>
</dbReference>
<gene>
    <name evidence="1" type="ORF">ABID08_003228</name>
</gene>
<evidence type="ECO:0008006" key="3">
    <source>
        <dbReference type="Google" id="ProtNLM"/>
    </source>
</evidence>
<name>A0ABV2MHB3_9HYPH</name>
<proteinExistence type="predicted"/>
<dbReference type="Proteomes" id="UP001549077">
    <property type="component" value="Unassembled WGS sequence"/>
</dbReference>
<sequence length="101" mass="11717">MSIMSDREEALEKEYVMKLERPLQIRARRDRMLAHWAADLIGRTDVDVYFDEIISAGLLEAGDENVFRKVLNDLQYADVPIDADTLREKMKQLLREAAFSS</sequence>